<dbReference type="EMBL" id="CP000527">
    <property type="protein sequence ID" value="ABM27089.1"/>
    <property type="molecule type" value="Genomic_DNA"/>
</dbReference>
<dbReference type="AlphaFoldDB" id="A0A0H3A567"/>
<sequence length="90" mass="9878">MLAPCAARTAAGNLYMTTRPQAACAGCLRAFVSRQAGWDVRTRAQVVQRVVMCVRPCWRVRDATVQLAVSICYRRLSGAARHASHTRCIG</sequence>
<dbReference type="HOGENOM" id="CLU_2436061_0_0_7"/>
<evidence type="ECO:0000313" key="2">
    <source>
        <dbReference type="Proteomes" id="UP000009173"/>
    </source>
</evidence>
<evidence type="ECO:0000313" key="1">
    <source>
        <dbReference type="EMBL" id="ABM27089.1"/>
    </source>
</evidence>
<accession>A0A0H3A567</accession>
<proteinExistence type="predicted"/>
<dbReference type="KEGG" id="dvl:Dvul_0065"/>
<gene>
    <name evidence="1" type="ordered locus">Dvul_0065</name>
</gene>
<organism evidence="1 2">
    <name type="scientific">Nitratidesulfovibrio vulgaris (strain DP4)</name>
    <name type="common">Desulfovibrio vulgaris</name>
    <dbReference type="NCBI Taxonomy" id="391774"/>
    <lineage>
        <taxon>Bacteria</taxon>
        <taxon>Pseudomonadati</taxon>
        <taxon>Thermodesulfobacteriota</taxon>
        <taxon>Desulfovibrionia</taxon>
        <taxon>Desulfovibrionales</taxon>
        <taxon>Desulfovibrionaceae</taxon>
        <taxon>Nitratidesulfovibrio</taxon>
    </lineage>
</organism>
<reference evidence="2" key="1">
    <citation type="journal article" date="2009" name="Environ. Microbiol.">
        <title>Contribution of mobile genetic elements to Desulfovibrio vulgaris genome plasticity.</title>
        <authorList>
            <person name="Walker C.B."/>
            <person name="Stolyar S."/>
            <person name="Chivian D."/>
            <person name="Pinel N."/>
            <person name="Gabster J.A."/>
            <person name="Dehal P.S."/>
            <person name="He Z."/>
            <person name="Yang Z.K."/>
            <person name="Yen H.C."/>
            <person name="Zhou J."/>
            <person name="Wall J.D."/>
            <person name="Hazen T.C."/>
            <person name="Arkin A.P."/>
            <person name="Stahl D.A."/>
        </authorList>
    </citation>
    <scope>NUCLEOTIDE SEQUENCE [LARGE SCALE GENOMIC DNA]</scope>
    <source>
        <strain evidence="2">DP4</strain>
    </source>
</reference>
<protein>
    <submittedName>
        <fullName evidence="1">Uncharacterized protein</fullName>
    </submittedName>
</protein>
<dbReference type="Proteomes" id="UP000009173">
    <property type="component" value="Chromosome"/>
</dbReference>
<name>A0A0H3A567_NITV4</name>